<proteinExistence type="predicted"/>
<accession>A0ABD5X087</accession>
<gene>
    <name evidence="1" type="ORF">ACFQJ7_00380</name>
</gene>
<evidence type="ECO:0000313" key="1">
    <source>
        <dbReference type="EMBL" id="MFC7124501.1"/>
    </source>
</evidence>
<evidence type="ECO:0000313" key="2">
    <source>
        <dbReference type="Proteomes" id="UP001596414"/>
    </source>
</evidence>
<dbReference type="EMBL" id="JBHSZQ010000001">
    <property type="protein sequence ID" value="MFC7124501.1"/>
    <property type="molecule type" value="Genomic_DNA"/>
</dbReference>
<dbReference type="AlphaFoldDB" id="A0ABD5X087"/>
<reference evidence="1 2" key="1">
    <citation type="journal article" date="2014" name="Int. J. Syst. Evol. Microbiol.">
        <title>Complete genome sequence of Corynebacterium casei LMG S-19264T (=DSM 44701T), isolated from a smear-ripened cheese.</title>
        <authorList>
            <consortium name="US DOE Joint Genome Institute (JGI-PGF)"/>
            <person name="Walter F."/>
            <person name="Albersmeier A."/>
            <person name="Kalinowski J."/>
            <person name="Ruckert C."/>
        </authorList>
    </citation>
    <scope>NUCLEOTIDE SEQUENCE [LARGE SCALE GENOMIC DNA]</scope>
    <source>
        <strain evidence="1 2">CGMCC 4.7215</strain>
    </source>
</reference>
<dbReference type="Proteomes" id="UP001596414">
    <property type="component" value="Unassembled WGS sequence"/>
</dbReference>
<comment type="caution">
    <text evidence="1">The sequence shown here is derived from an EMBL/GenBank/DDBJ whole genome shotgun (WGS) entry which is preliminary data.</text>
</comment>
<sequence>MEEEAWKSISVMQNKNGEPHVLQQKMKVYTSGVDEETPGYTRPLMKHRIVPVKDLVEL</sequence>
<organism evidence="1 2">
    <name type="scientific">Halovenus rubra</name>
    <dbReference type="NCBI Taxonomy" id="869890"/>
    <lineage>
        <taxon>Archaea</taxon>
        <taxon>Methanobacteriati</taxon>
        <taxon>Methanobacteriota</taxon>
        <taxon>Stenosarchaea group</taxon>
        <taxon>Halobacteria</taxon>
        <taxon>Halobacteriales</taxon>
        <taxon>Haloarculaceae</taxon>
        <taxon>Halovenus</taxon>
    </lineage>
</organism>
<dbReference type="RefSeq" id="WP_267637784.1">
    <property type="nucleotide sequence ID" value="NZ_JAODIY010000010.1"/>
</dbReference>
<name>A0ABD5X087_9EURY</name>
<protein>
    <submittedName>
        <fullName evidence="1">Uncharacterized protein</fullName>
    </submittedName>
</protein>